<name>A0A7U2F8D9_PHANO</name>
<dbReference type="AlphaFoldDB" id="A0A7U2F8D9"/>
<gene>
    <name evidence="1" type="ORF">JI435_303160</name>
</gene>
<proteinExistence type="predicted"/>
<accession>A0A7U2F8D9</accession>
<evidence type="ECO:0000313" key="2">
    <source>
        <dbReference type="Proteomes" id="UP000663193"/>
    </source>
</evidence>
<organism evidence="1 2">
    <name type="scientific">Phaeosphaeria nodorum (strain SN15 / ATCC MYA-4574 / FGSC 10173)</name>
    <name type="common">Glume blotch fungus</name>
    <name type="synonym">Parastagonospora nodorum</name>
    <dbReference type="NCBI Taxonomy" id="321614"/>
    <lineage>
        <taxon>Eukaryota</taxon>
        <taxon>Fungi</taxon>
        <taxon>Dikarya</taxon>
        <taxon>Ascomycota</taxon>
        <taxon>Pezizomycotina</taxon>
        <taxon>Dothideomycetes</taxon>
        <taxon>Pleosporomycetidae</taxon>
        <taxon>Pleosporales</taxon>
        <taxon>Pleosporineae</taxon>
        <taxon>Phaeosphaeriaceae</taxon>
        <taxon>Parastagonospora</taxon>
    </lineage>
</organism>
<feature type="non-terminal residue" evidence="1">
    <location>
        <position position="1"/>
    </location>
</feature>
<keyword evidence="2" id="KW-1185">Reference proteome</keyword>
<sequence length="50" mass="5803">ILQSQTRMNSMCVACKPSEDDICVRTWNVAFYYPPIINNSCSFCLSLIYY</sequence>
<dbReference type="EMBL" id="CP069030">
    <property type="protein sequence ID" value="QRC98284.1"/>
    <property type="molecule type" value="Genomic_DNA"/>
</dbReference>
<dbReference type="VEuPathDB" id="FungiDB:JI435_303160"/>
<reference evidence="2" key="1">
    <citation type="journal article" date="2021" name="BMC Genomics">
        <title>Chromosome-level genome assembly and manually-curated proteome of model necrotroph Parastagonospora nodorum Sn15 reveals a genome-wide trove of candidate effector homologs, and redundancy of virulence-related functions within an accessory chromosome.</title>
        <authorList>
            <person name="Bertazzoni S."/>
            <person name="Jones D.A.B."/>
            <person name="Phan H.T."/>
            <person name="Tan K.-C."/>
            <person name="Hane J.K."/>
        </authorList>
    </citation>
    <scope>NUCLEOTIDE SEQUENCE [LARGE SCALE GENOMIC DNA]</scope>
    <source>
        <strain evidence="2">SN15 / ATCC MYA-4574 / FGSC 10173)</strain>
    </source>
</reference>
<evidence type="ECO:0000313" key="1">
    <source>
        <dbReference type="EMBL" id="QRC98284.1"/>
    </source>
</evidence>
<dbReference type="Proteomes" id="UP000663193">
    <property type="component" value="Chromosome 8"/>
</dbReference>
<protein>
    <submittedName>
        <fullName evidence="1">Uncharacterized protein</fullName>
    </submittedName>
</protein>